<dbReference type="EMBL" id="NEXX01000001">
    <property type="protein sequence ID" value="OUY08356.1"/>
    <property type="molecule type" value="Genomic_DNA"/>
</dbReference>
<name>A0A1Z9Z1P1_9GAMM</name>
<dbReference type="AlphaFoldDB" id="A0A1Z9Z1P1"/>
<proteinExistence type="predicted"/>
<dbReference type="OrthoDB" id="9870081at2"/>
<reference evidence="2 3" key="1">
    <citation type="submission" date="2017-05" db="EMBL/GenBank/DDBJ databases">
        <title>Acinetobacter populi ANC 5415 (= PBJ7), whole genome shotgun sequencing project.</title>
        <authorList>
            <person name="Nemec A."/>
            <person name="Radolfova-Krizova L."/>
        </authorList>
    </citation>
    <scope>NUCLEOTIDE SEQUENCE [LARGE SCALE GENOMIC DNA]</scope>
    <source>
        <strain evidence="2 3">PBJ7</strain>
    </source>
</reference>
<evidence type="ECO:0000256" key="1">
    <source>
        <dbReference type="SAM" id="Coils"/>
    </source>
</evidence>
<keyword evidence="1" id="KW-0175">Coiled coil</keyword>
<protein>
    <submittedName>
        <fullName evidence="2">Uncharacterized protein</fullName>
    </submittedName>
</protein>
<feature type="coiled-coil region" evidence="1">
    <location>
        <begin position="19"/>
        <end position="46"/>
    </location>
</feature>
<sequence length="65" mass="7883">MKITHALQQKVIGKYKDIIEHQVTIIEAQRDKIQKLEQELEKFKQPHHVELPKHGLALFKRRFWI</sequence>
<dbReference type="Proteomes" id="UP000196536">
    <property type="component" value="Unassembled WGS sequence"/>
</dbReference>
<keyword evidence="3" id="KW-1185">Reference proteome</keyword>
<evidence type="ECO:0000313" key="2">
    <source>
        <dbReference type="EMBL" id="OUY08356.1"/>
    </source>
</evidence>
<comment type="caution">
    <text evidence="2">The sequence shown here is derived from an EMBL/GenBank/DDBJ whole genome shotgun (WGS) entry which is preliminary data.</text>
</comment>
<gene>
    <name evidence="2" type="ORF">CAP51_01680</name>
</gene>
<dbReference type="RefSeq" id="WP_087618997.1">
    <property type="nucleotide sequence ID" value="NZ_NEXX01000001.1"/>
</dbReference>
<evidence type="ECO:0000313" key="3">
    <source>
        <dbReference type="Proteomes" id="UP000196536"/>
    </source>
</evidence>
<organism evidence="2 3">
    <name type="scientific">Acinetobacter populi</name>
    <dbReference type="NCBI Taxonomy" id="1582270"/>
    <lineage>
        <taxon>Bacteria</taxon>
        <taxon>Pseudomonadati</taxon>
        <taxon>Pseudomonadota</taxon>
        <taxon>Gammaproteobacteria</taxon>
        <taxon>Moraxellales</taxon>
        <taxon>Moraxellaceae</taxon>
        <taxon>Acinetobacter</taxon>
    </lineage>
</organism>
<accession>A0A1Z9Z1P1</accession>